<keyword evidence="1" id="KW-1133">Transmembrane helix</keyword>
<organism evidence="2 3">
    <name type="scientific">Rudanella paleaurantiibacter</name>
    <dbReference type="NCBI Taxonomy" id="2614655"/>
    <lineage>
        <taxon>Bacteria</taxon>
        <taxon>Pseudomonadati</taxon>
        <taxon>Bacteroidota</taxon>
        <taxon>Cytophagia</taxon>
        <taxon>Cytophagales</taxon>
        <taxon>Cytophagaceae</taxon>
        <taxon>Rudanella</taxon>
    </lineage>
</organism>
<evidence type="ECO:0000313" key="3">
    <source>
        <dbReference type="Proteomes" id="UP000488299"/>
    </source>
</evidence>
<feature type="transmembrane region" description="Helical" evidence="1">
    <location>
        <begin position="6"/>
        <end position="25"/>
    </location>
</feature>
<dbReference type="EMBL" id="WELI01000002">
    <property type="protein sequence ID" value="KAB7731938.1"/>
    <property type="molecule type" value="Genomic_DNA"/>
</dbReference>
<keyword evidence="3" id="KW-1185">Reference proteome</keyword>
<reference evidence="2 3" key="1">
    <citation type="submission" date="2019-10" db="EMBL/GenBank/DDBJ databases">
        <title>Rudanella paleaurantiibacter sp. nov., isolated from sludge.</title>
        <authorList>
            <person name="Xu S.Q."/>
        </authorList>
    </citation>
    <scope>NUCLEOTIDE SEQUENCE [LARGE SCALE GENOMIC DNA]</scope>
    <source>
        <strain evidence="2 3">HX-22-17</strain>
    </source>
</reference>
<dbReference type="Pfam" id="PF13160">
    <property type="entry name" value="DUF3995"/>
    <property type="match status" value="1"/>
</dbReference>
<dbReference type="AlphaFoldDB" id="A0A7J5U2T1"/>
<accession>A0A7J5U2T1</accession>
<evidence type="ECO:0000256" key="1">
    <source>
        <dbReference type="SAM" id="Phobius"/>
    </source>
</evidence>
<dbReference type="Proteomes" id="UP000488299">
    <property type="component" value="Unassembled WGS sequence"/>
</dbReference>
<protein>
    <submittedName>
        <fullName evidence="2">DUF3995 domain-containing protein</fullName>
    </submittedName>
</protein>
<proteinExistence type="predicted"/>
<name>A0A7J5U2T1_9BACT</name>
<sequence>MQIAALTNTFILLLLGFLHVYWAFGGRWGWNQALPERNGVKVLQPHASDCAVVALGLFGMAALHLHPFGWIPISLPHWLTQYGLWVVGGVFLLRALGDFRYVGLFKRVRNSQFAYLDTRFYVPLCLLLATNAFLTIY</sequence>
<feature type="transmembrane region" description="Helical" evidence="1">
    <location>
        <begin position="118"/>
        <end position="136"/>
    </location>
</feature>
<feature type="transmembrane region" description="Helical" evidence="1">
    <location>
        <begin position="78"/>
        <end position="97"/>
    </location>
</feature>
<evidence type="ECO:0000313" key="2">
    <source>
        <dbReference type="EMBL" id="KAB7731938.1"/>
    </source>
</evidence>
<feature type="transmembrane region" description="Helical" evidence="1">
    <location>
        <begin position="46"/>
        <end position="66"/>
    </location>
</feature>
<comment type="caution">
    <text evidence="2">The sequence shown here is derived from an EMBL/GenBank/DDBJ whole genome shotgun (WGS) entry which is preliminary data.</text>
</comment>
<dbReference type="InterPro" id="IPR025058">
    <property type="entry name" value="DUF3995"/>
</dbReference>
<keyword evidence="1" id="KW-0812">Transmembrane</keyword>
<gene>
    <name evidence="2" type="ORF">F5984_06885</name>
</gene>
<keyword evidence="1" id="KW-0472">Membrane</keyword>
<dbReference type="RefSeq" id="WP_152123516.1">
    <property type="nucleotide sequence ID" value="NZ_WELI01000002.1"/>
</dbReference>